<evidence type="ECO:0000313" key="11">
    <source>
        <dbReference type="EMBL" id="MBD8046060.1"/>
    </source>
</evidence>
<keyword evidence="9" id="KW-0472">Membrane</keyword>
<keyword evidence="5" id="KW-0547">Nucleotide-binding</keyword>
<dbReference type="PANTHER" id="PTHR42771:SF4">
    <property type="entry name" value="IRON(3+)-HYDROXAMATE IMPORT ATP-BINDING PROTEIN FHUC"/>
    <property type="match status" value="1"/>
</dbReference>
<keyword evidence="3" id="KW-1003">Cell membrane</keyword>
<evidence type="ECO:0000256" key="5">
    <source>
        <dbReference type="ARBA" id="ARBA00022741"/>
    </source>
</evidence>
<evidence type="ECO:0000256" key="9">
    <source>
        <dbReference type="ARBA" id="ARBA00023136"/>
    </source>
</evidence>
<dbReference type="EMBL" id="JACSQB010000027">
    <property type="protein sequence ID" value="MBD8046060.1"/>
    <property type="molecule type" value="Genomic_DNA"/>
</dbReference>
<feature type="domain" description="ABC transporter" evidence="10">
    <location>
        <begin position="4"/>
        <end position="240"/>
    </location>
</feature>
<evidence type="ECO:0000259" key="10">
    <source>
        <dbReference type="PROSITE" id="PS50893"/>
    </source>
</evidence>
<evidence type="ECO:0000256" key="2">
    <source>
        <dbReference type="ARBA" id="ARBA00022448"/>
    </source>
</evidence>
<gene>
    <name evidence="11" type="ORF">H9637_03205</name>
</gene>
<comment type="caution">
    <text evidence="11">The sequence shown here is derived from an EMBL/GenBank/DDBJ whole genome shotgun (WGS) entry which is preliminary data.</text>
</comment>
<dbReference type="InterPro" id="IPR003439">
    <property type="entry name" value="ABC_transporter-like_ATP-bd"/>
</dbReference>
<evidence type="ECO:0000313" key="12">
    <source>
        <dbReference type="Proteomes" id="UP000627166"/>
    </source>
</evidence>
<keyword evidence="6 11" id="KW-0067">ATP-binding</keyword>
<keyword evidence="4" id="KW-0410">Iron transport</keyword>
<sequence length="262" mass="29488">MDILCGHNISISFKEKYIINNLNLSIDKGKIITLIGPNGSGKTTLLRTLCRNLKPNNGTVYLNGNDIFKMKNKNVAKELAIMNQNHGNSGDITVKDLVKYGRFAHKKLFSNKSDEDEKAVNWALKKTGMDKFSERVVDTLSGGEKQRAWIAMALAQKPKVLVLDEPTTFLDICYQIEILDLIYSLNRENHITIVMVLHDINQAAKYSDELVVIKNGQIYGKGNPLEIINETTMKEVFNVKGSITVDKDVNKPMFIVKGIWSE</sequence>
<proteinExistence type="predicted"/>
<evidence type="ECO:0000256" key="6">
    <source>
        <dbReference type="ARBA" id="ARBA00022840"/>
    </source>
</evidence>
<accession>A0ABR8YP92</accession>
<evidence type="ECO:0000256" key="1">
    <source>
        <dbReference type="ARBA" id="ARBA00004202"/>
    </source>
</evidence>
<dbReference type="CDD" id="cd03214">
    <property type="entry name" value="ABC_Iron-Siderophores_B12_Hemin"/>
    <property type="match status" value="1"/>
</dbReference>
<dbReference type="RefSeq" id="WP_191739037.1">
    <property type="nucleotide sequence ID" value="NZ_JACSQB010000027.1"/>
</dbReference>
<dbReference type="SUPFAM" id="SSF52540">
    <property type="entry name" value="P-loop containing nucleoside triphosphate hydrolases"/>
    <property type="match status" value="1"/>
</dbReference>
<evidence type="ECO:0000256" key="4">
    <source>
        <dbReference type="ARBA" id="ARBA00022496"/>
    </source>
</evidence>
<keyword evidence="7" id="KW-0408">Iron</keyword>
<reference evidence="11 12" key="1">
    <citation type="submission" date="2020-08" db="EMBL/GenBank/DDBJ databases">
        <title>A Genomic Blueprint of the Chicken Gut Microbiome.</title>
        <authorList>
            <person name="Gilroy R."/>
            <person name="Ravi A."/>
            <person name="Getino M."/>
            <person name="Pursley I."/>
            <person name="Horton D.L."/>
            <person name="Alikhan N.-F."/>
            <person name="Baker D."/>
            <person name="Gharbi K."/>
            <person name="Hall N."/>
            <person name="Watson M."/>
            <person name="Adriaenssens E.M."/>
            <person name="Foster-Nyarko E."/>
            <person name="Jarju S."/>
            <person name="Secka A."/>
            <person name="Antonio M."/>
            <person name="Oren A."/>
            <person name="Chaudhuri R."/>
            <person name="La Ragione R.M."/>
            <person name="Hildebrand F."/>
            <person name="Pallen M.J."/>
        </authorList>
    </citation>
    <scope>NUCLEOTIDE SEQUENCE [LARGE SCALE GENOMIC DNA]</scope>
    <source>
        <strain evidence="11 12">N37</strain>
    </source>
</reference>
<keyword evidence="2" id="KW-0813">Transport</keyword>
<dbReference type="Gene3D" id="3.40.50.300">
    <property type="entry name" value="P-loop containing nucleotide triphosphate hydrolases"/>
    <property type="match status" value="1"/>
</dbReference>
<evidence type="ECO:0000256" key="8">
    <source>
        <dbReference type="ARBA" id="ARBA00023065"/>
    </source>
</evidence>
<evidence type="ECO:0000256" key="7">
    <source>
        <dbReference type="ARBA" id="ARBA00023004"/>
    </source>
</evidence>
<dbReference type="Proteomes" id="UP000627166">
    <property type="component" value="Unassembled WGS sequence"/>
</dbReference>
<organism evidence="11 12">
    <name type="scientific">Clostridium faecium</name>
    <dbReference type="NCBI Taxonomy" id="2762223"/>
    <lineage>
        <taxon>Bacteria</taxon>
        <taxon>Bacillati</taxon>
        <taxon>Bacillota</taxon>
        <taxon>Clostridia</taxon>
        <taxon>Eubacteriales</taxon>
        <taxon>Clostridiaceae</taxon>
        <taxon>Clostridium</taxon>
    </lineage>
</organism>
<dbReference type="PROSITE" id="PS00211">
    <property type="entry name" value="ABC_TRANSPORTER_1"/>
    <property type="match status" value="1"/>
</dbReference>
<dbReference type="InterPro" id="IPR017871">
    <property type="entry name" value="ABC_transporter-like_CS"/>
</dbReference>
<protein>
    <submittedName>
        <fullName evidence="11">ABC transporter ATP-binding protein</fullName>
    </submittedName>
</protein>
<keyword evidence="8" id="KW-0406">Ion transport</keyword>
<dbReference type="InterPro" id="IPR027417">
    <property type="entry name" value="P-loop_NTPase"/>
</dbReference>
<keyword evidence="12" id="KW-1185">Reference proteome</keyword>
<dbReference type="InterPro" id="IPR003593">
    <property type="entry name" value="AAA+_ATPase"/>
</dbReference>
<evidence type="ECO:0000256" key="3">
    <source>
        <dbReference type="ARBA" id="ARBA00022475"/>
    </source>
</evidence>
<dbReference type="Pfam" id="PF00005">
    <property type="entry name" value="ABC_tran"/>
    <property type="match status" value="1"/>
</dbReference>
<comment type="subcellular location">
    <subcellularLocation>
        <location evidence="1">Cell membrane</location>
        <topology evidence="1">Peripheral membrane protein</topology>
    </subcellularLocation>
</comment>
<dbReference type="PANTHER" id="PTHR42771">
    <property type="entry name" value="IRON(3+)-HYDROXAMATE IMPORT ATP-BINDING PROTEIN FHUC"/>
    <property type="match status" value="1"/>
</dbReference>
<dbReference type="GO" id="GO:0005524">
    <property type="term" value="F:ATP binding"/>
    <property type="evidence" value="ECO:0007669"/>
    <property type="project" value="UniProtKB-KW"/>
</dbReference>
<name>A0ABR8YP92_9CLOT</name>
<dbReference type="PROSITE" id="PS50893">
    <property type="entry name" value="ABC_TRANSPORTER_2"/>
    <property type="match status" value="1"/>
</dbReference>
<dbReference type="InterPro" id="IPR051535">
    <property type="entry name" value="Siderophore_ABC-ATPase"/>
</dbReference>
<dbReference type="SMART" id="SM00382">
    <property type="entry name" value="AAA"/>
    <property type="match status" value="1"/>
</dbReference>